<keyword evidence="1" id="KW-0812">Transmembrane</keyword>
<reference evidence="2 3" key="1">
    <citation type="submission" date="2018-06" db="EMBL/GenBank/DDBJ databases">
        <authorList>
            <consortium name="Pathogen Informatics"/>
            <person name="Doyle S."/>
        </authorList>
    </citation>
    <scope>NUCLEOTIDE SEQUENCE [LARGE SCALE GENOMIC DNA]</scope>
    <source>
        <strain evidence="2 3">NCTC10975</strain>
    </source>
</reference>
<keyword evidence="1" id="KW-0472">Membrane</keyword>
<dbReference type="EMBL" id="UAUE01000026">
    <property type="protein sequence ID" value="SPZ00740.1"/>
    <property type="molecule type" value="Genomic_DNA"/>
</dbReference>
<proteinExistence type="predicted"/>
<name>A0A2X2E1P2_PROMI</name>
<dbReference type="AlphaFoldDB" id="A0A2X2E1P2"/>
<evidence type="ECO:0000256" key="1">
    <source>
        <dbReference type="SAM" id="Phobius"/>
    </source>
</evidence>
<evidence type="ECO:0000313" key="3">
    <source>
        <dbReference type="Proteomes" id="UP000251485"/>
    </source>
</evidence>
<feature type="transmembrane region" description="Helical" evidence="1">
    <location>
        <begin position="20"/>
        <end position="41"/>
    </location>
</feature>
<dbReference type="Proteomes" id="UP000251485">
    <property type="component" value="Unassembled WGS sequence"/>
</dbReference>
<gene>
    <name evidence="2" type="primary">yedE_3</name>
    <name evidence="2" type="ORF">NCTC10975_03756</name>
</gene>
<keyword evidence="1" id="KW-1133">Transmembrane helix</keyword>
<accession>A0A2X2E1P2</accession>
<evidence type="ECO:0000313" key="2">
    <source>
        <dbReference type="EMBL" id="SPZ00740.1"/>
    </source>
</evidence>
<sequence length="99" mass="11513">MSWSEFKSQYLIRFWKPLPAVIAAGILSTYYFGLTGTFWAVTGEFTRWGGHVMQWFGAHPEEWGYFKIIGLEGTPLTRIDGGNDYWDVWWLYYGSTLGQ</sequence>
<organism evidence="2 3">
    <name type="scientific">Proteus mirabilis</name>
    <dbReference type="NCBI Taxonomy" id="584"/>
    <lineage>
        <taxon>Bacteria</taxon>
        <taxon>Pseudomonadati</taxon>
        <taxon>Pseudomonadota</taxon>
        <taxon>Gammaproteobacteria</taxon>
        <taxon>Enterobacterales</taxon>
        <taxon>Morganellaceae</taxon>
        <taxon>Proteus</taxon>
    </lineage>
</organism>
<protein>
    <submittedName>
        <fullName evidence="2">Putative inner membrane protein</fullName>
    </submittedName>
</protein>